<feature type="chain" id="PRO_5043474345" evidence="6">
    <location>
        <begin position="18"/>
        <end position="507"/>
    </location>
</feature>
<gene>
    <name evidence="7" type="ORF">LTR84_005865</name>
</gene>
<feature type="signal peptide" evidence="6">
    <location>
        <begin position="1"/>
        <end position="17"/>
    </location>
</feature>
<keyword evidence="8" id="KW-1185">Reference proteome</keyword>
<accession>A0AAV9N3E0</accession>
<dbReference type="RefSeq" id="XP_064703653.1">
    <property type="nucleotide sequence ID" value="XM_064849429.1"/>
</dbReference>
<organism evidence="7 8">
    <name type="scientific">Exophiala bonariae</name>
    <dbReference type="NCBI Taxonomy" id="1690606"/>
    <lineage>
        <taxon>Eukaryota</taxon>
        <taxon>Fungi</taxon>
        <taxon>Dikarya</taxon>
        <taxon>Ascomycota</taxon>
        <taxon>Pezizomycotina</taxon>
        <taxon>Eurotiomycetes</taxon>
        <taxon>Chaetothyriomycetidae</taxon>
        <taxon>Chaetothyriales</taxon>
        <taxon>Herpotrichiellaceae</taxon>
        <taxon>Exophiala</taxon>
    </lineage>
</organism>
<dbReference type="GO" id="GO:0070008">
    <property type="term" value="F:serine-type exopeptidase activity"/>
    <property type="evidence" value="ECO:0007669"/>
    <property type="project" value="InterPro"/>
</dbReference>
<dbReference type="InterPro" id="IPR008758">
    <property type="entry name" value="Peptidase_S28"/>
</dbReference>
<evidence type="ECO:0000256" key="4">
    <source>
        <dbReference type="ARBA" id="ARBA00022801"/>
    </source>
</evidence>
<dbReference type="Pfam" id="PF05577">
    <property type="entry name" value="Peptidase_S28"/>
    <property type="match status" value="2"/>
</dbReference>
<dbReference type="PANTHER" id="PTHR11010">
    <property type="entry name" value="PROTEASE S28 PRO-X CARBOXYPEPTIDASE-RELATED"/>
    <property type="match status" value="1"/>
</dbReference>
<evidence type="ECO:0000256" key="1">
    <source>
        <dbReference type="ARBA" id="ARBA00011079"/>
    </source>
</evidence>
<evidence type="ECO:0000256" key="3">
    <source>
        <dbReference type="ARBA" id="ARBA00022729"/>
    </source>
</evidence>
<dbReference type="GO" id="GO:0006508">
    <property type="term" value="P:proteolysis"/>
    <property type="evidence" value="ECO:0007669"/>
    <property type="project" value="UniProtKB-KW"/>
</dbReference>
<comment type="caution">
    <text evidence="7">The sequence shown here is derived from an EMBL/GenBank/DDBJ whole genome shotgun (WGS) entry which is preliminary data.</text>
</comment>
<dbReference type="GeneID" id="89974039"/>
<comment type="similarity">
    <text evidence="1">Belongs to the peptidase S28 family.</text>
</comment>
<dbReference type="EMBL" id="JAVRRD010000022">
    <property type="protein sequence ID" value="KAK5048195.1"/>
    <property type="molecule type" value="Genomic_DNA"/>
</dbReference>
<keyword evidence="3 6" id="KW-0732">Signal</keyword>
<dbReference type="Proteomes" id="UP001358417">
    <property type="component" value="Unassembled WGS sequence"/>
</dbReference>
<protein>
    <submittedName>
        <fullName evidence="7">Uncharacterized protein</fullName>
    </submittedName>
</protein>
<name>A0AAV9N3E0_9EURO</name>
<dbReference type="InterPro" id="IPR029058">
    <property type="entry name" value="AB_hydrolase_fold"/>
</dbReference>
<dbReference type="GO" id="GO:0008239">
    <property type="term" value="F:dipeptidyl-peptidase activity"/>
    <property type="evidence" value="ECO:0007669"/>
    <property type="project" value="TreeGrafter"/>
</dbReference>
<evidence type="ECO:0000256" key="5">
    <source>
        <dbReference type="ARBA" id="ARBA00023180"/>
    </source>
</evidence>
<sequence length="507" mass="58166">MIYILAFVLFWLNHTHANRLAHRNADQIVLDTGRFNSVPNAENVSLRIDHNNKTSSNFSNRFYVKADWYEPGGPVFLYDGGEGTADTSHINSNKFTSDKQLSFFERFLKGHRGLGIVWEHRYYGESLPLPQNRLIESREEDFKYLTTKQALDDVMVFASSFKRSEKQFKGVDLTPKKTPWIFIGCSYPGVRAAIMRVAYPDTIFASYAASAPIEAKVDMSSYYQPIWSGMTSYLSNIWGTWQNYGMEREPDPENETQSLHPGLRAMCDHISYNNDTGTMSDAKGWAHRKGVDFTLDRLQSWPGLIDQIDFGRETISCPVKSVQPKSPQCVRDDKLEDISWKYQYCTKWGYLQVGNPGVNQIVSKYYDLNFFRHQCQCQFNFTGTGNRAIPLIPQVDLINRMYGGQKMRPSRTFLTDGEFDPWRTLSPLMVDNITIPDYDAPTTPEAPLFGRVLRNKQHCGDFDSYDEDAKAAHARFSEALNQWLCSYTKKNKNNLNKGAENILCPKK</sequence>
<keyword evidence="4" id="KW-0378">Hydrolase</keyword>
<reference evidence="7 8" key="1">
    <citation type="submission" date="2023-08" db="EMBL/GenBank/DDBJ databases">
        <title>Black Yeasts Isolated from many extreme environments.</title>
        <authorList>
            <person name="Coleine C."/>
            <person name="Stajich J.E."/>
            <person name="Selbmann L."/>
        </authorList>
    </citation>
    <scope>NUCLEOTIDE SEQUENCE [LARGE SCALE GENOMIC DNA]</scope>
    <source>
        <strain evidence="7 8">CCFEE 5792</strain>
    </source>
</reference>
<keyword evidence="5" id="KW-0325">Glycoprotein</keyword>
<dbReference type="PANTHER" id="PTHR11010:SF109">
    <property type="entry name" value="PEPTIDASE, FAMILY S28, PUTATIVE (AFU_ORTHOLOGUE AFUA_4G03790)-RELATED"/>
    <property type="match status" value="1"/>
</dbReference>
<proteinExistence type="inferred from homology"/>
<evidence type="ECO:0000256" key="6">
    <source>
        <dbReference type="SAM" id="SignalP"/>
    </source>
</evidence>
<keyword evidence="2" id="KW-0645">Protease</keyword>
<evidence type="ECO:0000313" key="7">
    <source>
        <dbReference type="EMBL" id="KAK5048195.1"/>
    </source>
</evidence>
<evidence type="ECO:0000313" key="8">
    <source>
        <dbReference type="Proteomes" id="UP001358417"/>
    </source>
</evidence>
<dbReference type="AlphaFoldDB" id="A0AAV9N3E0"/>
<dbReference type="Gene3D" id="3.40.50.1820">
    <property type="entry name" value="alpha/beta hydrolase"/>
    <property type="match status" value="2"/>
</dbReference>
<dbReference type="SUPFAM" id="SSF53474">
    <property type="entry name" value="alpha/beta-Hydrolases"/>
    <property type="match status" value="1"/>
</dbReference>
<evidence type="ECO:0000256" key="2">
    <source>
        <dbReference type="ARBA" id="ARBA00022670"/>
    </source>
</evidence>